<keyword evidence="2" id="KW-1185">Reference proteome</keyword>
<protein>
    <submittedName>
        <fullName evidence="1">Uncharacterized protein</fullName>
    </submittedName>
</protein>
<evidence type="ECO:0000313" key="2">
    <source>
        <dbReference type="Proteomes" id="UP001055879"/>
    </source>
</evidence>
<comment type="caution">
    <text evidence="1">The sequence shown here is derived from an EMBL/GenBank/DDBJ whole genome shotgun (WGS) entry which is preliminary data.</text>
</comment>
<proteinExistence type="predicted"/>
<gene>
    <name evidence="1" type="ORF">L6452_38180</name>
</gene>
<sequence>MAGLVQTQNHKKQIGCISGFFQIFDRQQILAGKRIHSTKRLPPSTGVGAASPETVSSVESPEFSGELRKAEPPQHLVEMPVSLESSQSSPPENDTGHPIATPTKSTPLIPVTEIKDGTQKSKPSVTEGDDNKQRRSPSVIAKLMGLEPLSPSSPPSTLSSSDHKGPKTGAGKPALKRSASESRVSRDLFHSKYIDGNNFQVKQPKQTVEHIVGDEGRDLSNKGFANGRTLKSMRYGSGNLKSPQQRRSFFDSEDFFPEPNQTTLSMHGDFEKKLKMRGMDEQSNDLGTLKQILEVLQLKGLLHSTRPSNRQRNFVYVRNLPSDESSIVLMKPWRSMASKVDNQRSTNDSREKRKYSGENSPAISPKREGGTVDRSARSPARGRNCSPTRIESNLKSCNSIVKRKPLSIEIQRRANESSDSLRTSPNSPKLTPKRTGSAHHSLHNRSQRSQKPSESSAINPTKQKIFKNIVTEDESFSISETTVCTPSPTDTEANRQGRSLLQRCDKLLHNIAEMNSSTTTESPPISATVLPSPVSVLDSGFDKDESSSSPSHSIDFKVPPTVDYEDESCSRSISPAKSTEHEEFTSDDSDFIYISEILRISPYLHEDHTFTSVEKQLSKSNDTSNVAKRQRKLVFDVIVEILDRNRQLPPWKAASLADSGSGTFLKQIWSEFQKIREVNTTGHGMLELISGVLKKDLIEINGWIDHPVEKSEAILDIERMIFKDLVSEAIGDLAEFPAKCVFLRPKRKLVF</sequence>
<reference evidence="1 2" key="2">
    <citation type="journal article" date="2022" name="Mol. Ecol. Resour.">
        <title>The genomes of chicory, endive, great burdock and yacon provide insights into Asteraceae paleo-polyploidization history and plant inulin production.</title>
        <authorList>
            <person name="Fan W."/>
            <person name="Wang S."/>
            <person name="Wang H."/>
            <person name="Wang A."/>
            <person name="Jiang F."/>
            <person name="Liu H."/>
            <person name="Zhao H."/>
            <person name="Xu D."/>
            <person name="Zhang Y."/>
        </authorList>
    </citation>
    <scope>NUCLEOTIDE SEQUENCE [LARGE SCALE GENOMIC DNA]</scope>
    <source>
        <strain evidence="2">cv. Niubang</strain>
    </source>
</reference>
<dbReference type="EMBL" id="CM042060">
    <property type="protein sequence ID" value="KAI3678876.1"/>
    <property type="molecule type" value="Genomic_DNA"/>
</dbReference>
<accession>A0ACB8Y515</accession>
<dbReference type="Proteomes" id="UP001055879">
    <property type="component" value="Linkage Group LG14"/>
</dbReference>
<name>A0ACB8Y515_ARCLA</name>
<organism evidence="1 2">
    <name type="scientific">Arctium lappa</name>
    <name type="common">Greater burdock</name>
    <name type="synonym">Lappa major</name>
    <dbReference type="NCBI Taxonomy" id="4217"/>
    <lineage>
        <taxon>Eukaryota</taxon>
        <taxon>Viridiplantae</taxon>
        <taxon>Streptophyta</taxon>
        <taxon>Embryophyta</taxon>
        <taxon>Tracheophyta</taxon>
        <taxon>Spermatophyta</taxon>
        <taxon>Magnoliopsida</taxon>
        <taxon>eudicotyledons</taxon>
        <taxon>Gunneridae</taxon>
        <taxon>Pentapetalae</taxon>
        <taxon>asterids</taxon>
        <taxon>campanulids</taxon>
        <taxon>Asterales</taxon>
        <taxon>Asteraceae</taxon>
        <taxon>Carduoideae</taxon>
        <taxon>Cardueae</taxon>
        <taxon>Arctiinae</taxon>
        <taxon>Arctium</taxon>
    </lineage>
</organism>
<evidence type="ECO:0000313" key="1">
    <source>
        <dbReference type="EMBL" id="KAI3678876.1"/>
    </source>
</evidence>
<reference evidence="2" key="1">
    <citation type="journal article" date="2022" name="Mol. Ecol. Resour.">
        <title>The genomes of chicory, endive, great burdock and yacon provide insights into Asteraceae palaeo-polyploidization history and plant inulin production.</title>
        <authorList>
            <person name="Fan W."/>
            <person name="Wang S."/>
            <person name="Wang H."/>
            <person name="Wang A."/>
            <person name="Jiang F."/>
            <person name="Liu H."/>
            <person name="Zhao H."/>
            <person name="Xu D."/>
            <person name="Zhang Y."/>
        </authorList>
    </citation>
    <scope>NUCLEOTIDE SEQUENCE [LARGE SCALE GENOMIC DNA]</scope>
    <source>
        <strain evidence="2">cv. Niubang</strain>
    </source>
</reference>